<feature type="transmembrane region" description="Helical" evidence="1">
    <location>
        <begin position="12"/>
        <end position="31"/>
    </location>
</feature>
<protein>
    <submittedName>
        <fullName evidence="2">Uncharacterized protein</fullName>
    </submittedName>
</protein>
<evidence type="ECO:0000313" key="2">
    <source>
        <dbReference type="EMBL" id="OGC68965.1"/>
    </source>
</evidence>
<accession>A0A1F4WHN2</accession>
<feature type="transmembrane region" description="Helical" evidence="1">
    <location>
        <begin position="69"/>
        <end position="86"/>
    </location>
</feature>
<evidence type="ECO:0000313" key="3">
    <source>
        <dbReference type="Proteomes" id="UP000179113"/>
    </source>
</evidence>
<keyword evidence="1" id="KW-0472">Membrane</keyword>
<reference evidence="2 3" key="1">
    <citation type="journal article" date="2016" name="Nat. Commun.">
        <title>Thousands of microbial genomes shed light on interconnected biogeochemical processes in an aquifer system.</title>
        <authorList>
            <person name="Anantharaman K."/>
            <person name="Brown C.T."/>
            <person name="Hug L.A."/>
            <person name="Sharon I."/>
            <person name="Castelle C.J."/>
            <person name="Probst A.J."/>
            <person name="Thomas B.C."/>
            <person name="Singh A."/>
            <person name="Wilkins M.J."/>
            <person name="Karaoz U."/>
            <person name="Brodie E.L."/>
            <person name="Williams K.H."/>
            <person name="Hubbard S.S."/>
            <person name="Banfield J.F."/>
        </authorList>
    </citation>
    <scope>NUCLEOTIDE SEQUENCE [LARGE SCALE GENOMIC DNA]</scope>
</reference>
<organism evidence="2 3">
    <name type="scientific">candidate division WWE3 bacterium RIFOXYC1_FULL_39_7</name>
    <dbReference type="NCBI Taxonomy" id="1802643"/>
    <lineage>
        <taxon>Bacteria</taxon>
        <taxon>Katanobacteria</taxon>
    </lineage>
</organism>
<comment type="caution">
    <text evidence="2">The sequence shown here is derived from an EMBL/GenBank/DDBJ whole genome shotgun (WGS) entry which is preliminary data.</text>
</comment>
<keyword evidence="1" id="KW-1133">Transmembrane helix</keyword>
<keyword evidence="1" id="KW-0812">Transmembrane</keyword>
<dbReference type="AlphaFoldDB" id="A0A1F4WHN2"/>
<gene>
    <name evidence="2" type="ORF">A2415_04165</name>
</gene>
<dbReference type="Proteomes" id="UP000179113">
    <property type="component" value="Unassembled WGS sequence"/>
</dbReference>
<dbReference type="EMBL" id="MEWA01000029">
    <property type="protein sequence ID" value="OGC68965.1"/>
    <property type="molecule type" value="Genomic_DNA"/>
</dbReference>
<sequence length="87" mass="9678">MKTLHDIFEYHIKQIAQITVFMFATGWTLFFPDVSKITLQIVAAVGAFMILIGATIYHHDRKEKGGAAFFGIVGACLILSTVITKFL</sequence>
<feature type="transmembrane region" description="Helical" evidence="1">
    <location>
        <begin position="37"/>
        <end position="57"/>
    </location>
</feature>
<proteinExistence type="predicted"/>
<evidence type="ECO:0000256" key="1">
    <source>
        <dbReference type="SAM" id="Phobius"/>
    </source>
</evidence>
<name>A0A1F4WHN2_UNCKA</name>